<accession>A0ABS8PP61</accession>
<keyword evidence="1" id="KW-0880">Kelch repeat</keyword>
<protein>
    <submittedName>
        <fullName evidence="3">Galactose oxidase</fullName>
    </submittedName>
</protein>
<gene>
    <name evidence="3" type="ORF">LQ567_07170</name>
</gene>
<dbReference type="InterPro" id="IPR015915">
    <property type="entry name" value="Kelch-typ_b-propeller"/>
</dbReference>
<dbReference type="EMBL" id="JAJNEC010000004">
    <property type="protein sequence ID" value="MCD2422539.1"/>
    <property type="molecule type" value="Genomic_DNA"/>
</dbReference>
<dbReference type="InterPro" id="IPR051746">
    <property type="entry name" value="Kelch_domain_containing_8"/>
</dbReference>
<sequence>MLAIIHTTAAGQAPHKITTGVAPAIPDPEGFAGMFAGVSHQTLVAAGGANFPGKKPWEGGAKVWYADIFLLKKGAASWEKSPVSLPRPLGYGVSASYKDKVILAGGSNQQHHHREVYTLSVQNNKVVVDSLAPMPYALANMAGTIVGDVLFIAGGSLTPEGNPVKRFLALDLKHNKWIVLEPWPGAERMNAVAAAADQCFFLFSGIQVLDTKEGKQRKVLEDGYCFIPQYRNGLFMGGHWKVLPPMPRGVAAAPGPAPVFGKRYIVIPGGLDHQTAQHADPLTHPGFLPDLLAYDTRQERWMVFDRLPRADMRLTAPAVVWDHRCFIINGERLPGLRSNTVWSFNLD</sequence>
<keyword evidence="4" id="KW-1185">Reference proteome</keyword>
<evidence type="ECO:0000256" key="2">
    <source>
        <dbReference type="ARBA" id="ARBA00022737"/>
    </source>
</evidence>
<proteinExistence type="predicted"/>
<dbReference type="PANTHER" id="PTHR46260">
    <property type="entry name" value="RING-TYPE DOMAIN-CONTAINING PROTEIN"/>
    <property type="match status" value="1"/>
</dbReference>
<dbReference type="Proteomes" id="UP001199816">
    <property type="component" value="Unassembled WGS sequence"/>
</dbReference>
<organism evidence="3 4">
    <name type="scientific">Niabella pedocola</name>
    <dbReference type="NCBI Taxonomy" id="1752077"/>
    <lineage>
        <taxon>Bacteria</taxon>
        <taxon>Pseudomonadati</taxon>
        <taxon>Bacteroidota</taxon>
        <taxon>Chitinophagia</taxon>
        <taxon>Chitinophagales</taxon>
        <taxon>Chitinophagaceae</taxon>
        <taxon>Niabella</taxon>
    </lineage>
</organism>
<dbReference type="RefSeq" id="WP_231003624.1">
    <property type="nucleotide sequence ID" value="NZ_JAJNEC010000004.1"/>
</dbReference>
<dbReference type="PANTHER" id="PTHR46260:SF3">
    <property type="entry name" value="RING-TYPE DOMAIN-CONTAINING PROTEIN"/>
    <property type="match status" value="1"/>
</dbReference>
<evidence type="ECO:0000313" key="4">
    <source>
        <dbReference type="Proteomes" id="UP001199816"/>
    </source>
</evidence>
<dbReference type="Gene3D" id="2.120.10.80">
    <property type="entry name" value="Kelch-type beta propeller"/>
    <property type="match status" value="1"/>
</dbReference>
<dbReference type="Pfam" id="PF24996">
    <property type="entry name" value="NANM"/>
    <property type="match status" value="1"/>
</dbReference>
<keyword evidence="2" id="KW-0677">Repeat</keyword>
<dbReference type="SUPFAM" id="SSF117281">
    <property type="entry name" value="Kelch motif"/>
    <property type="match status" value="1"/>
</dbReference>
<reference evidence="3 4" key="1">
    <citation type="submission" date="2021-11" db="EMBL/GenBank/DDBJ databases">
        <title>Genomic of Niabella pedocola.</title>
        <authorList>
            <person name="Wu T."/>
        </authorList>
    </citation>
    <scope>NUCLEOTIDE SEQUENCE [LARGE SCALE GENOMIC DNA]</scope>
    <source>
        <strain evidence="3 4">JCM 31011</strain>
    </source>
</reference>
<evidence type="ECO:0000313" key="3">
    <source>
        <dbReference type="EMBL" id="MCD2422539.1"/>
    </source>
</evidence>
<evidence type="ECO:0000256" key="1">
    <source>
        <dbReference type="ARBA" id="ARBA00022441"/>
    </source>
</evidence>
<name>A0ABS8PP61_9BACT</name>
<dbReference type="InterPro" id="IPR056734">
    <property type="entry name" value="NANM"/>
</dbReference>
<comment type="caution">
    <text evidence="3">The sequence shown here is derived from an EMBL/GenBank/DDBJ whole genome shotgun (WGS) entry which is preliminary data.</text>
</comment>